<dbReference type="Pfam" id="PF00205">
    <property type="entry name" value="TPP_enzyme_M"/>
    <property type="match status" value="1"/>
</dbReference>
<dbReference type="Pfam" id="PF02776">
    <property type="entry name" value="TPP_enzyme_N"/>
    <property type="match status" value="1"/>
</dbReference>
<protein>
    <submittedName>
        <fullName evidence="8">Acetolactate synthase</fullName>
    </submittedName>
</protein>
<dbReference type="EMBL" id="BJUN01000007">
    <property type="protein sequence ID" value="GEK58619.1"/>
    <property type="molecule type" value="Genomic_DNA"/>
</dbReference>
<evidence type="ECO:0000256" key="1">
    <source>
        <dbReference type="ARBA" id="ARBA00001964"/>
    </source>
</evidence>
<evidence type="ECO:0000259" key="7">
    <source>
        <dbReference type="Pfam" id="PF02776"/>
    </source>
</evidence>
<dbReference type="Gene3D" id="3.40.50.970">
    <property type="match status" value="2"/>
</dbReference>
<dbReference type="Pfam" id="PF02775">
    <property type="entry name" value="TPP_enzyme_C"/>
    <property type="match status" value="1"/>
</dbReference>
<dbReference type="InterPro" id="IPR045229">
    <property type="entry name" value="TPP_enz"/>
</dbReference>
<evidence type="ECO:0000256" key="3">
    <source>
        <dbReference type="ARBA" id="ARBA00023052"/>
    </source>
</evidence>
<dbReference type="PANTHER" id="PTHR18968:SF13">
    <property type="entry name" value="ACETOLACTATE SYNTHASE CATALYTIC SUBUNIT, MITOCHONDRIAL"/>
    <property type="match status" value="1"/>
</dbReference>
<comment type="similarity">
    <text evidence="2 4">Belongs to the TPP enzyme family.</text>
</comment>
<keyword evidence="9" id="KW-1185">Reference proteome</keyword>
<evidence type="ECO:0000313" key="8">
    <source>
        <dbReference type="EMBL" id="GEK58619.1"/>
    </source>
</evidence>
<dbReference type="OrthoDB" id="4494979at2"/>
<dbReference type="GO" id="GO:0005948">
    <property type="term" value="C:acetolactate synthase complex"/>
    <property type="evidence" value="ECO:0007669"/>
    <property type="project" value="TreeGrafter"/>
</dbReference>
<dbReference type="GO" id="GO:0000287">
    <property type="term" value="F:magnesium ion binding"/>
    <property type="evidence" value="ECO:0007669"/>
    <property type="project" value="InterPro"/>
</dbReference>
<dbReference type="GO" id="GO:0030976">
    <property type="term" value="F:thiamine pyrophosphate binding"/>
    <property type="evidence" value="ECO:0007669"/>
    <property type="project" value="InterPro"/>
</dbReference>
<organism evidence="8 9">
    <name type="scientific">Marinococcus halophilus</name>
    <dbReference type="NCBI Taxonomy" id="1371"/>
    <lineage>
        <taxon>Bacteria</taxon>
        <taxon>Bacillati</taxon>
        <taxon>Bacillota</taxon>
        <taxon>Bacilli</taxon>
        <taxon>Bacillales</taxon>
        <taxon>Bacillaceae</taxon>
        <taxon>Marinococcus</taxon>
    </lineage>
</organism>
<comment type="caution">
    <text evidence="8">The sequence shown here is derived from an EMBL/GenBank/DDBJ whole genome shotgun (WGS) entry which is preliminary data.</text>
</comment>
<dbReference type="SUPFAM" id="SSF52518">
    <property type="entry name" value="Thiamin diphosphate-binding fold (THDP-binding)"/>
    <property type="match status" value="2"/>
</dbReference>
<evidence type="ECO:0000259" key="5">
    <source>
        <dbReference type="Pfam" id="PF00205"/>
    </source>
</evidence>
<proteinExistence type="inferred from homology"/>
<gene>
    <name evidence="8" type="ORF">MHA01_15240</name>
</gene>
<feature type="domain" description="Thiamine pyrophosphate enzyme N-terminal TPP-binding" evidence="7">
    <location>
        <begin position="1"/>
        <end position="117"/>
    </location>
</feature>
<reference evidence="8 9" key="1">
    <citation type="submission" date="2019-07" db="EMBL/GenBank/DDBJ databases">
        <title>Whole genome shotgun sequence of Marinococcus halophilus NBRC 102359.</title>
        <authorList>
            <person name="Hosoyama A."/>
            <person name="Uohara A."/>
            <person name="Ohji S."/>
            <person name="Ichikawa N."/>
        </authorList>
    </citation>
    <scope>NUCLEOTIDE SEQUENCE [LARGE SCALE GENOMIC DNA]</scope>
    <source>
        <strain evidence="8 9">NBRC 102359</strain>
    </source>
</reference>
<evidence type="ECO:0000256" key="4">
    <source>
        <dbReference type="RuleBase" id="RU362132"/>
    </source>
</evidence>
<dbReference type="GO" id="GO:0050660">
    <property type="term" value="F:flavin adenine dinucleotide binding"/>
    <property type="evidence" value="ECO:0007669"/>
    <property type="project" value="TreeGrafter"/>
</dbReference>
<dbReference type="GO" id="GO:0003984">
    <property type="term" value="F:acetolactate synthase activity"/>
    <property type="evidence" value="ECO:0007669"/>
    <property type="project" value="TreeGrafter"/>
</dbReference>
<dbReference type="GO" id="GO:0009099">
    <property type="term" value="P:L-valine biosynthetic process"/>
    <property type="evidence" value="ECO:0007669"/>
    <property type="project" value="TreeGrafter"/>
</dbReference>
<dbReference type="GO" id="GO:0009097">
    <property type="term" value="P:isoleucine biosynthetic process"/>
    <property type="evidence" value="ECO:0007669"/>
    <property type="project" value="TreeGrafter"/>
</dbReference>
<dbReference type="PANTHER" id="PTHR18968">
    <property type="entry name" value="THIAMINE PYROPHOSPHATE ENZYMES"/>
    <property type="match status" value="1"/>
</dbReference>
<comment type="cofactor">
    <cofactor evidence="1">
        <name>thiamine diphosphate</name>
        <dbReference type="ChEBI" id="CHEBI:58937"/>
    </cofactor>
</comment>
<evidence type="ECO:0000313" key="9">
    <source>
        <dbReference type="Proteomes" id="UP000321051"/>
    </source>
</evidence>
<dbReference type="CDD" id="cd07035">
    <property type="entry name" value="TPP_PYR_POX_like"/>
    <property type="match status" value="1"/>
</dbReference>
<accession>A0A510Y5I7</accession>
<dbReference type="AlphaFoldDB" id="A0A510Y5I7"/>
<feature type="domain" description="Thiamine pyrophosphate enzyme TPP-binding" evidence="6">
    <location>
        <begin position="375"/>
        <end position="523"/>
    </location>
</feature>
<keyword evidence="3 4" id="KW-0786">Thiamine pyrophosphate</keyword>
<dbReference type="InterPro" id="IPR011766">
    <property type="entry name" value="TPP_enzyme_TPP-bd"/>
</dbReference>
<dbReference type="Gene3D" id="3.40.50.1220">
    <property type="entry name" value="TPP-binding domain"/>
    <property type="match status" value="1"/>
</dbReference>
<dbReference type="InterPro" id="IPR012000">
    <property type="entry name" value="Thiamin_PyroP_enz_cen_dom"/>
</dbReference>
<dbReference type="InterPro" id="IPR029061">
    <property type="entry name" value="THDP-binding"/>
</dbReference>
<sequence length="546" mass="59862">MKAAQWIIDYLRQGGLDYVFGIPAGSVNALFDKMYEHADITPIITKHEGAAGYMAAAYAKRSDKLGVCIASSGPGATNLLSGAANAMREQTPVLFITGSVPTSTVGLNASQELDVVPMFAPVAKYSRRVESIHEVREVFKEAVCKAFAGIPGPVHVAVPINIQLSMLEGSTELLEYPAKRRLSPVESNVSEATRILSSNRQGIIFLGQGAKDAMPDIMNLVDYLGWPAVTTPQAKGLVPTNHPNARGVYGFAGHQTATEVMEDRENSIIFIIGSSLGETATNNWNPALTADRFVIQLDHDPTVFDRKYKVDISLLGDAQTTILEINNKLRLPAAGEKSQAQAKIPPQAVNEKYETQNVLQRFQSHVPENTLFTVDIGEFMSYVIHYMDVKKPDTYDINVHFGAMGSGISNALGAKLADPERPVVSITGDGCFFMHGMEVLTAKEYQLPILFIVMNNARLGMVYHGHRLQYGRMHDRFEQSMVPVAAIAEQMGVKYATVRSMEDITPDLYRDLCSDNCPAVLEIQLIDEQTPPMGDRVKFLSSFSKS</sequence>
<dbReference type="SUPFAM" id="SSF52467">
    <property type="entry name" value="DHS-like NAD/FAD-binding domain"/>
    <property type="match status" value="1"/>
</dbReference>
<dbReference type="RefSeq" id="WP_079474267.1">
    <property type="nucleotide sequence ID" value="NZ_BJUN01000007.1"/>
</dbReference>
<feature type="domain" description="Thiamine pyrophosphate enzyme central" evidence="5">
    <location>
        <begin position="190"/>
        <end position="322"/>
    </location>
</feature>
<evidence type="ECO:0000256" key="2">
    <source>
        <dbReference type="ARBA" id="ARBA00007812"/>
    </source>
</evidence>
<dbReference type="STRING" id="1371.GCA_900166605_00875"/>
<dbReference type="InterPro" id="IPR012001">
    <property type="entry name" value="Thiamin_PyroP_enz_TPP-bd_dom"/>
</dbReference>
<dbReference type="PROSITE" id="PS00187">
    <property type="entry name" value="TPP_ENZYMES"/>
    <property type="match status" value="1"/>
</dbReference>
<dbReference type="InterPro" id="IPR000399">
    <property type="entry name" value="TPP-bd_CS"/>
</dbReference>
<dbReference type="InterPro" id="IPR029035">
    <property type="entry name" value="DHS-like_NAD/FAD-binding_dom"/>
</dbReference>
<evidence type="ECO:0000259" key="6">
    <source>
        <dbReference type="Pfam" id="PF02775"/>
    </source>
</evidence>
<name>A0A510Y5I7_MARHA</name>
<dbReference type="Proteomes" id="UP000321051">
    <property type="component" value="Unassembled WGS sequence"/>
</dbReference>
<dbReference type="CDD" id="cd00568">
    <property type="entry name" value="TPP_enzymes"/>
    <property type="match status" value="1"/>
</dbReference>
<dbReference type="FunFam" id="3.40.50.970:FF:000007">
    <property type="entry name" value="Acetolactate synthase"/>
    <property type="match status" value="1"/>
</dbReference>